<dbReference type="SUPFAM" id="SSF55961">
    <property type="entry name" value="Bet v1-like"/>
    <property type="match status" value="1"/>
</dbReference>
<feature type="region of interest" description="Disordered" evidence="4">
    <location>
        <begin position="1"/>
        <end position="30"/>
    </location>
</feature>
<dbReference type="eggNOG" id="KOG3177">
    <property type="taxonomic scope" value="Eukaryota"/>
</dbReference>
<evidence type="ECO:0000256" key="3">
    <source>
        <dbReference type="ARBA" id="ARBA00024947"/>
    </source>
</evidence>
<organism evidence="6 7">
    <name type="scientific">Macrophomina phaseolina (strain MS6)</name>
    <name type="common">Charcoal rot fungus</name>
    <dbReference type="NCBI Taxonomy" id="1126212"/>
    <lineage>
        <taxon>Eukaryota</taxon>
        <taxon>Fungi</taxon>
        <taxon>Dikarya</taxon>
        <taxon>Ascomycota</taxon>
        <taxon>Pezizomycotina</taxon>
        <taxon>Dothideomycetes</taxon>
        <taxon>Dothideomycetes incertae sedis</taxon>
        <taxon>Botryosphaeriales</taxon>
        <taxon>Botryosphaeriaceae</taxon>
        <taxon>Macrophomina</taxon>
    </lineage>
</organism>
<feature type="region of interest" description="Disordered" evidence="4">
    <location>
        <begin position="237"/>
        <end position="256"/>
    </location>
</feature>
<dbReference type="Proteomes" id="UP000007129">
    <property type="component" value="Unassembled WGS sequence"/>
</dbReference>
<dbReference type="GO" id="GO:0048039">
    <property type="term" value="F:ubiquinone binding"/>
    <property type="evidence" value="ECO:0007669"/>
    <property type="project" value="InterPro"/>
</dbReference>
<proteinExistence type="inferred from homology"/>
<dbReference type="EMBL" id="AHHD01000338">
    <property type="protein sequence ID" value="EKG14666.1"/>
    <property type="molecule type" value="Genomic_DNA"/>
</dbReference>
<comment type="function">
    <text evidence="3">Required for the function of coenzyme Q in the respiratory chain. May serve as a chaperone or may be involved in the transport of Q6 from its site of synthesis to the catalytic sites of the respiratory complexes.</text>
</comment>
<feature type="region of interest" description="Disordered" evidence="4">
    <location>
        <begin position="45"/>
        <end position="68"/>
    </location>
</feature>
<dbReference type="InterPro" id="IPR005031">
    <property type="entry name" value="COQ10_START"/>
</dbReference>
<dbReference type="InParanoid" id="K2QXP8"/>
<evidence type="ECO:0000259" key="5">
    <source>
        <dbReference type="Pfam" id="PF03364"/>
    </source>
</evidence>
<dbReference type="VEuPathDB" id="FungiDB:MPH_08139"/>
<dbReference type="GO" id="GO:0005739">
    <property type="term" value="C:mitochondrion"/>
    <property type="evidence" value="ECO:0007669"/>
    <property type="project" value="TreeGrafter"/>
</dbReference>
<gene>
    <name evidence="6" type="ORF">MPH_08139</name>
</gene>
<dbReference type="STRING" id="1126212.K2QXP8"/>
<reference evidence="6 7" key="1">
    <citation type="journal article" date="2012" name="BMC Genomics">
        <title>Tools to kill: Genome of one of the most destructive plant pathogenic fungi Macrophomina phaseolina.</title>
        <authorList>
            <person name="Islam M.S."/>
            <person name="Haque M.S."/>
            <person name="Islam M.M."/>
            <person name="Emdad E.M."/>
            <person name="Halim A."/>
            <person name="Hossen Q.M.M."/>
            <person name="Hossain M.Z."/>
            <person name="Ahmed B."/>
            <person name="Rahim S."/>
            <person name="Rahman M.S."/>
            <person name="Alam M.M."/>
            <person name="Hou S."/>
            <person name="Wan X."/>
            <person name="Saito J.A."/>
            <person name="Alam M."/>
        </authorList>
    </citation>
    <scope>NUCLEOTIDE SEQUENCE [LARGE SCALE GENOMIC DNA]</scope>
    <source>
        <strain evidence="6 7">MS6</strain>
    </source>
</reference>
<evidence type="ECO:0000256" key="1">
    <source>
        <dbReference type="ARBA" id="ARBA00006885"/>
    </source>
</evidence>
<dbReference type="OrthoDB" id="292693at2759"/>
<evidence type="ECO:0000256" key="4">
    <source>
        <dbReference type="SAM" id="MobiDB-lite"/>
    </source>
</evidence>
<evidence type="ECO:0000313" key="7">
    <source>
        <dbReference type="Proteomes" id="UP000007129"/>
    </source>
</evidence>
<comment type="caution">
    <text evidence="6">The sequence shown here is derived from an EMBL/GenBank/DDBJ whole genome shotgun (WGS) entry which is preliminary data.</text>
</comment>
<dbReference type="PANTHER" id="PTHR12901:SF10">
    <property type="entry name" value="COENZYME Q-BINDING PROTEIN COQ10, MITOCHONDRIAL"/>
    <property type="match status" value="1"/>
</dbReference>
<comment type="similarity">
    <text evidence="1">Belongs to the COQ10 family.</text>
</comment>
<dbReference type="AlphaFoldDB" id="K2QXP8"/>
<name>K2QXP8_MACPH</name>
<dbReference type="InterPro" id="IPR044996">
    <property type="entry name" value="COQ10-like"/>
</dbReference>
<dbReference type="GO" id="GO:0045333">
    <property type="term" value="P:cellular respiration"/>
    <property type="evidence" value="ECO:0007669"/>
    <property type="project" value="InterPro"/>
</dbReference>
<accession>K2QXP8</accession>
<feature type="compositionally biased region" description="Low complexity" evidence="4">
    <location>
        <begin position="45"/>
        <end position="61"/>
    </location>
</feature>
<dbReference type="HOGENOM" id="CLU_079653_1_1_1"/>
<dbReference type="Pfam" id="PF03364">
    <property type="entry name" value="Polyketide_cyc"/>
    <property type="match status" value="1"/>
</dbReference>
<sequence>MKALRIAPPRTLLHNHHRPTPPAHRLTRPQTRTFLPNPFAALSGASGSSSWTSNNTSSSASPTAPQRLTATRTLPYPSAAIYNIIADVSSYHTFLPYCQRSEITRWSRPDAAHGQRWPAEATLAVGWGTISEAFASRVYCVPGRLVEAVGGRTRTRLRPEEVPHHDLPAEGEEEALGRKGRDREILTHLLTRWALSPFPYQPPQKAGGGAAAVETPLGVRGATATAAGATVGGGATGGANFNPIDPQKPASGQPKEQTQVSLEIEFAFANPLYGTMMAAVTPMVANLMIEAFEKRVEQLLDGPGLGGTKQKVPGEGVLNYSGPLSKR</sequence>
<feature type="region of interest" description="Disordered" evidence="4">
    <location>
        <begin position="304"/>
        <end position="327"/>
    </location>
</feature>
<evidence type="ECO:0000313" key="6">
    <source>
        <dbReference type="EMBL" id="EKG14666.1"/>
    </source>
</evidence>
<dbReference type="PANTHER" id="PTHR12901">
    <property type="entry name" value="SPERM PROTEIN HOMOLOG"/>
    <property type="match status" value="1"/>
</dbReference>
<protein>
    <submittedName>
        <fullName evidence="6">Polyketide cyclase/dehydrase</fullName>
    </submittedName>
</protein>
<dbReference type="Gene3D" id="3.30.530.20">
    <property type="match status" value="1"/>
</dbReference>
<evidence type="ECO:0000256" key="2">
    <source>
        <dbReference type="ARBA" id="ARBA00011814"/>
    </source>
</evidence>
<dbReference type="InterPro" id="IPR023393">
    <property type="entry name" value="START-like_dom_sf"/>
</dbReference>
<comment type="subunit">
    <text evidence="2">Interacts with coenzyme Q.</text>
</comment>
<feature type="domain" description="Coenzyme Q-binding protein COQ10 START" evidence="5">
    <location>
        <begin position="74"/>
        <end position="147"/>
    </location>
</feature>
<dbReference type="CDD" id="cd07813">
    <property type="entry name" value="COQ10p_like"/>
    <property type="match status" value="1"/>
</dbReference>